<keyword evidence="1" id="KW-0812">Transmembrane</keyword>
<accession>A0ABR2Z3S6</accession>
<keyword evidence="3" id="KW-1185">Reference proteome</keyword>
<keyword evidence="1" id="KW-0472">Membrane</keyword>
<sequence>MSGLAGTRVKVSPKQYHVKQRITARSPKRFTTPVHATGMSPLVLGAVEAAAKPGDVDAPFGLIVGGAILVTIILTAGIPALLSPGNKAAEKIFERDARSGRKR</sequence>
<name>A0ABR2Z3S6_9CHLO</name>
<feature type="transmembrane region" description="Helical" evidence="1">
    <location>
        <begin position="60"/>
        <end position="82"/>
    </location>
</feature>
<evidence type="ECO:0000313" key="2">
    <source>
        <dbReference type="EMBL" id="KAK9918310.1"/>
    </source>
</evidence>
<gene>
    <name evidence="2" type="ORF">WJX75_003097</name>
</gene>
<proteinExistence type="predicted"/>
<dbReference type="Proteomes" id="UP001491310">
    <property type="component" value="Unassembled WGS sequence"/>
</dbReference>
<comment type="caution">
    <text evidence="2">The sequence shown here is derived from an EMBL/GenBank/DDBJ whole genome shotgun (WGS) entry which is preliminary data.</text>
</comment>
<evidence type="ECO:0000313" key="3">
    <source>
        <dbReference type="Proteomes" id="UP001491310"/>
    </source>
</evidence>
<dbReference type="EMBL" id="JALJOT010000001">
    <property type="protein sequence ID" value="KAK9918310.1"/>
    <property type="molecule type" value="Genomic_DNA"/>
</dbReference>
<keyword evidence="1" id="KW-1133">Transmembrane helix</keyword>
<reference evidence="2 3" key="1">
    <citation type="journal article" date="2024" name="Nat. Commun.">
        <title>Phylogenomics reveals the evolutionary origins of lichenization in chlorophyte algae.</title>
        <authorList>
            <person name="Puginier C."/>
            <person name="Libourel C."/>
            <person name="Otte J."/>
            <person name="Skaloud P."/>
            <person name="Haon M."/>
            <person name="Grisel S."/>
            <person name="Petersen M."/>
            <person name="Berrin J.G."/>
            <person name="Delaux P.M."/>
            <person name="Dal Grande F."/>
            <person name="Keller J."/>
        </authorList>
    </citation>
    <scope>NUCLEOTIDE SEQUENCE [LARGE SCALE GENOMIC DNA]</scope>
    <source>
        <strain evidence="2 3">SAG 216-7</strain>
    </source>
</reference>
<evidence type="ECO:0000256" key="1">
    <source>
        <dbReference type="SAM" id="Phobius"/>
    </source>
</evidence>
<organism evidence="2 3">
    <name type="scientific">Coccomyxa subellipsoidea</name>
    <dbReference type="NCBI Taxonomy" id="248742"/>
    <lineage>
        <taxon>Eukaryota</taxon>
        <taxon>Viridiplantae</taxon>
        <taxon>Chlorophyta</taxon>
        <taxon>core chlorophytes</taxon>
        <taxon>Trebouxiophyceae</taxon>
        <taxon>Trebouxiophyceae incertae sedis</taxon>
        <taxon>Coccomyxaceae</taxon>
        <taxon>Coccomyxa</taxon>
    </lineage>
</organism>
<protein>
    <submittedName>
        <fullName evidence="2">Uncharacterized protein</fullName>
    </submittedName>
</protein>